<evidence type="ECO:0000313" key="3">
    <source>
        <dbReference type="EMBL" id="ARF59893.1"/>
    </source>
</evidence>
<evidence type="ECO:0000256" key="2">
    <source>
        <dbReference type="SAM" id="SignalP"/>
    </source>
</evidence>
<dbReference type="OrthoDB" id="4239864at2"/>
<sequence>MFKSMAAAVVATVAGCLLVLVLLPSNATPWPSGKADVPPPGAGPARADVMGRGVPAGPEASGHDAAAGRPAHTRRTQPEEEPPSDPPLRGWRIAVNGPAPGLTFRGNGGFSVSWTNNTGREVDVWLTVRHGNRMQRMALVAPRAGAGPTGEALVSLPPVAPGHAYALEVTTDDDIAHAYSTAFSVIA</sequence>
<keyword evidence="2" id="KW-0732">Signal</keyword>
<evidence type="ECO:0000256" key="1">
    <source>
        <dbReference type="SAM" id="MobiDB-lite"/>
    </source>
</evidence>
<feature type="signal peptide" evidence="2">
    <location>
        <begin position="1"/>
        <end position="27"/>
    </location>
</feature>
<name>A0A1V0U3Y8_9ACTN</name>
<organism evidence="3 4">
    <name type="scientific">Streptomyces gilvosporeus</name>
    <dbReference type="NCBI Taxonomy" id="553510"/>
    <lineage>
        <taxon>Bacteria</taxon>
        <taxon>Bacillati</taxon>
        <taxon>Actinomycetota</taxon>
        <taxon>Actinomycetes</taxon>
        <taxon>Kitasatosporales</taxon>
        <taxon>Streptomycetaceae</taxon>
        <taxon>Streptomyces</taxon>
    </lineage>
</organism>
<dbReference type="PROSITE" id="PS51257">
    <property type="entry name" value="PROKAR_LIPOPROTEIN"/>
    <property type="match status" value="1"/>
</dbReference>
<proteinExistence type="predicted"/>
<protein>
    <submittedName>
        <fullName evidence="3">Uncharacterized protein</fullName>
    </submittedName>
</protein>
<evidence type="ECO:0000313" key="4">
    <source>
        <dbReference type="Proteomes" id="UP000192726"/>
    </source>
</evidence>
<reference evidence="3 4" key="1">
    <citation type="submission" date="2017-04" db="EMBL/GenBank/DDBJ databases">
        <title>Complete Genome Sequence of Streptomyces gilvosporeus F607, a Capable Producer of Natamycin.</title>
        <authorList>
            <person name="Zong G."/>
            <person name="Zhong C."/>
            <person name="Fu J."/>
            <person name="Qin R."/>
            <person name="Cao G."/>
        </authorList>
    </citation>
    <scope>NUCLEOTIDE SEQUENCE [LARGE SCALE GENOMIC DNA]</scope>
    <source>
        <strain evidence="3 4">F607</strain>
    </source>
</reference>
<dbReference type="AlphaFoldDB" id="A0A1V0U3Y8"/>
<keyword evidence="4" id="KW-1185">Reference proteome</keyword>
<gene>
    <name evidence="3" type="ORF">B1H19_34925</name>
</gene>
<dbReference type="Proteomes" id="UP000192726">
    <property type="component" value="Chromosome"/>
</dbReference>
<accession>A0A1V0U3Y8</accession>
<feature type="region of interest" description="Disordered" evidence="1">
    <location>
        <begin position="29"/>
        <end position="92"/>
    </location>
</feature>
<dbReference type="KEGG" id="sgv:B1H19_34925"/>
<dbReference type="EMBL" id="CP020569">
    <property type="protein sequence ID" value="ARF59893.1"/>
    <property type="molecule type" value="Genomic_DNA"/>
</dbReference>
<feature type="chain" id="PRO_5013387477" evidence="2">
    <location>
        <begin position="28"/>
        <end position="187"/>
    </location>
</feature>